<dbReference type="AlphaFoldDB" id="A0AAV4PT91"/>
<sequence>MCLSTKGEHLAPLPGLIEGENGCLLGPAAICTRLIQYVGCRAGGQWMPVEDGASGMQFMPFTPSEPTRLIGEGSPICSVVIVPFRWLCLSSVFEGSGRYGIAML</sequence>
<evidence type="ECO:0000313" key="1">
    <source>
        <dbReference type="EMBL" id="GIX99140.1"/>
    </source>
</evidence>
<comment type="caution">
    <text evidence="1">The sequence shown here is derived from an EMBL/GenBank/DDBJ whole genome shotgun (WGS) entry which is preliminary data.</text>
</comment>
<organism evidence="1 2">
    <name type="scientific">Caerostris darwini</name>
    <dbReference type="NCBI Taxonomy" id="1538125"/>
    <lineage>
        <taxon>Eukaryota</taxon>
        <taxon>Metazoa</taxon>
        <taxon>Ecdysozoa</taxon>
        <taxon>Arthropoda</taxon>
        <taxon>Chelicerata</taxon>
        <taxon>Arachnida</taxon>
        <taxon>Araneae</taxon>
        <taxon>Araneomorphae</taxon>
        <taxon>Entelegynae</taxon>
        <taxon>Araneoidea</taxon>
        <taxon>Araneidae</taxon>
        <taxon>Caerostris</taxon>
    </lineage>
</organism>
<evidence type="ECO:0000313" key="2">
    <source>
        <dbReference type="Proteomes" id="UP001054837"/>
    </source>
</evidence>
<protein>
    <submittedName>
        <fullName evidence="1">Uncharacterized protein</fullName>
    </submittedName>
</protein>
<dbReference type="Proteomes" id="UP001054837">
    <property type="component" value="Unassembled WGS sequence"/>
</dbReference>
<name>A0AAV4PT91_9ARAC</name>
<reference evidence="1 2" key="1">
    <citation type="submission" date="2021-06" db="EMBL/GenBank/DDBJ databases">
        <title>Caerostris darwini draft genome.</title>
        <authorList>
            <person name="Kono N."/>
            <person name="Arakawa K."/>
        </authorList>
    </citation>
    <scope>NUCLEOTIDE SEQUENCE [LARGE SCALE GENOMIC DNA]</scope>
</reference>
<keyword evidence="2" id="KW-1185">Reference proteome</keyword>
<accession>A0AAV4PT91</accession>
<proteinExistence type="predicted"/>
<gene>
    <name evidence="1" type="ORF">CDAR_406571</name>
</gene>
<dbReference type="EMBL" id="BPLQ01003270">
    <property type="protein sequence ID" value="GIX99140.1"/>
    <property type="molecule type" value="Genomic_DNA"/>
</dbReference>